<feature type="non-terminal residue" evidence="7">
    <location>
        <position position="148"/>
    </location>
</feature>
<dbReference type="GO" id="GO:0045664">
    <property type="term" value="P:regulation of neuron differentiation"/>
    <property type="evidence" value="ECO:0007669"/>
    <property type="project" value="TreeGrafter"/>
</dbReference>
<proteinExistence type="predicted"/>
<dbReference type="STRING" id="137246.A0A401U2F0"/>
<comment type="subcellular location">
    <subcellularLocation>
        <location evidence="1">Nucleus</location>
    </subcellularLocation>
</comment>
<dbReference type="PANTHER" id="PTHR45891">
    <property type="entry name" value="ZINC FINGER HOMEOBOX PROTEIN"/>
    <property type="match status" value="1"/>
</dbReference>
<reference evidence="7 8" key="1">
    <citation type="journal article" date="2018" name="Nat. Ecol. Evol.">
        <title>Shark genomes provide insights into elasmobranch evolution and the origin of vertebrates.</title>
        <authorList>
            <person name="Hara Y"/>
            <person name="Yamaguchi K"/>
            <person name="Onimaru K"/>
            <person name="Kadota M"/>
            <person name="Koyanagi M"/>
            <person name="Keeley SD"/>
            <person name="Tatsumi K"/>
            <person name="Tanaka K"/>
            <person name="Motone F"/>
            <person name="Kageyama Y"/>
            <person name="Nozu R"/>
            <person name="Adachi N"/>
            <person name="Nishimura O"/>
            <person name="Nakagawa R"/>
            <person name="Tanegashima C"/>
            <person name="Kiyatake I"/>
            <person name="Matsumoto R"/>
            <person name="Murakumo K"/>
            <person name="Nishida K"/>
            <person name="Terakita A"/>
            <person name="Kuratani S"/>
            <person name="Sato K"/>
            <person name="Hyodo S Kuraku.S."/>
        </authorList>
    </citation>
    <scope>NUCLEOTIDE SEQUENCE [LARGE SCALE GENOMIC DNA]</scope>
</reference>
<dbReference type="InterPro" id="IPR051968">
    <property type="entry name" value="ZnFinger_Homeobox_TR"/>
</dbReference>
<keyword evidence="3" id="KW-0677">Repeat</keyword>
<sequence length="148" mass="16377">MAPSSLGAGDGGRGRREGSLPPCPADPPVYECLVCRRFGSESLDALQRHLGARRWLAEAAWRESAGEAYHCRICRYRTGLRANFQLHLRTEKHAHNYQLAAHLASGGIPLPPGALHPGNPLHVRCNLCRFQTTSRQQLDLHVAGSWHQ</sequence>
<feature type="region of interest" description="Disordered" evidence="5">
    <location>
        <begin position="1"/>
        <end position="22"/>
    </location>
</feature>
<evidence type="ECO:0000313" key="8">
    <source>
        <dbReference type="Proteomes" id="UP000287033"/>
    </source>
</evidence>
<feature type="domain" description="C2H2-type" evidence="6">
    <location>
        <begin position="123"/>
        <end position="147"/>
    </location>
</feature>
<name>A0A401U2F0_CHIPU</name>
<evidence type="ECO:0000256" key="4">
    <source>
        <dbReference type="ARBA" id="ARBA00022833"/>
    </source>
</evidence>
<dbReference type="PANTHER" id="PTHR45891:SF1">
    <property type="entry name" value="ZINC FINGER HOMEOBOX PROTEIN 2"/>
    <property type="match status" value="1"/>
</dbReference>
<evidence type="ECO:0000256" key="2">
    <source>
        <dbReference type="ARBA" id="ARBA00022723"/>
    </source>
</evidence>
<gene>
    <name evidence="7" type="ORF">chiPu_0033121</name>
</gene>
<dbReference type="GO" id="GO:0000978">
    <property type="term" value="F:RNA polymerase II cis-regulatory region sequence-specific DNA binding"/>
    <property type="evidence" value="ECO:0007669"/>
    <property type="project" value="TreeGrafter"/>
</dbReference>
<dbReference type="SMART" id="SM00355">
    <property type="entry name" value="ZnF_C2H2"/>
    <property type="match status" value="2"/>
</dbReference>
<keyword evidence="4" id="KW-0862">Zinc</keyword>
<organism evidence="7 8">
    <name type="scientific">Chiloscyllium punctatum</name>
    <name type="common">Brownbanded bambooshark</name>
    <name type="synonym">Hemiscyllium punctatum</name>
    <dbReference type="NCBI Taxonomy" id="137246"/>
    <lineage>
        <taxon>Eukaryota</taxon>
        <taxon>Metazoa</taxon>
        <taxon>Chordata</taxon>
        <taxon>Craniata</taxon>
        <taxon>Vertebrata</taxon>
        <taxon>Chondrichthyes</taxon>
        <taxon>Elasmobranchii</taxon>
        <taxon>Galeomorphii</taxon>
        <taxon>Galeoidea</taxon>
        <taxon>Orectolobiformes</taxon>
        <taxon>Hemiscylliidae</taxon>
        <taxon>Chiloscyllium</taxon>
    </lineage>
</organism>
<dbReference type="InterPro" id="IPR013087">
    <property type="entry name" value="Znf_C2H2_type"/>
</dbReference>
<dbReference type="Pfam" id="PF24056">
    <property type="entry name" value="zf-C2H2_ZFHX3"/>
    <property type="match status" value="1"/>
</dbReference>
<dbReference type="GO" id="GO:0005634">
    <property type="term" value="C:nucleus"/>
    <property type="evidence" value="ECO:0007669"/>
    <property type="project" value="UniProtKB-SubCell"/>
</dbReference>
<evidence type="ECO:0000259" key="6">
    <source>
        <dbReference type="SMART" id="SM00355"/>
    </source>
</evidence>
<dbReference type="OrthoDB" id="6417226at2759"/>
<dbReference type="EMBL" id="BEZZ01254804">
    <property type="protein sequence ID" value="GCC49059.1"/>
    <property type="molecule type" value="Genomic_DNA"/>
</dbReference>
<dbReference type="GO" id="GO:0000981">
    <property type="term" value="F:DNA-binding transcription factor activity, RNA polymerase II-specific"/>
    <property type="evidence" value="ECO:0007669"/>
    <property type="project" value="TreeGrafter"/>
</dbReference>
<dbReference type="AlphaFoldDB" id="A0A401U2F0"/>
<evidence type="ECO:0000256" key="5">
    <source>
        <dbReference type="SAM" id="MobiDB-lite"/>
    </source>
</evidence>
<protein>
    <recommendedName>
        <fullName evidence="6">C2H2-type domain-containing protein</fullName>
    </recommendedName>
</protein>
<comment type="caution">
    <text evidence="7">The sequence shown here is derived from an EMBL/GenBank/DDBJ whole genome shotgun (WGS) entry which is preliminary data.</text>
</comment>
<accession>A0A401U2F0</accession>
<dbReference type="Proteomes" id="UP000287033">
    <property type="component" value="Unassembled WGS sequence"/>
</dbReference>
<keyword evidence="8" id="KW-1185">Reference proteome</keyword>
<evidence type="ECO:0000256" key="3">
    <source>
        <dbReference type="ARBA" id="ARBA00022737"/>
    </source>
</evidence>
<feature type="domain" description="C2H2-type" evidence="6">
    <location>
        <begin position="69"/>
        <end position="93"/>
    </location>
</feature>
<dbReference type="GO" id="GO:0046872">
    <property type="term" value="F:metal ion binding"/>
    <property type="evidence" value="ECO:0007669"/>
    <property type="project" value="UniProtKB-KW"/>
</dbReference>
<evidence type="ECO:0000313" key="7">
    <source>
        <dbReference type="EMBL" id="GCC49059.1"/>
    </source>
</evidence>
<dbReference type="OMA" id="QHATHIQ"/>
<evidence type="ECO:0000256" key="1">
    <source>
        <dbReference type="ARBA" id="ARBA00004123"/>
    </source>
</evidence>
<keyword evidence="2" id="KW-0479">Metal-binding</keyword>